<dbReference type="InterPro" id="IPR012337">
    <property type="entry name" value="RNaseH-like_sf"/>
</dbReference>
<dbReference type="SMART" id="SM00343">
    <property type="entry name" value="ZnF_C2HC"/>
    <property type="match status" value="1"/>
</dbReference>
<evidence type="ECO:0000259" key="5">
    <source>
        <dbReference type="PROSITE" id="PS50158"/>
    </source>
</evidence>
<feature type="compositionally biased region" description="Basic and acidic residues" evidence="3">
    <location>
        <begin position="2626"/>
        <end position="2636"/>
    </location>
</feature>
<dbReference type="Gene3D" id="4.10.60.10">
    <property type="entry name" value="Zinc finger, CCHC-type"/>
    <property type="match status" value="1"/>
</dbReference>
<feature type="compositionally biased region" description="Polar residues" evidence="3">
    <location>
        <begin position="1469"/>
        <end position="1478"/>
    </location>
</feature>
<evidence type="ECO:0000256" key="1">
    <source>
        <dbReference type="PROSITE-ProRule" id="PRU00023"/>
    </source>
</evidence>
<keyword evidence="2" id="KW-0862">Zinc</keyword>
<feature type="region of interest" description="Disordered" evidence="3">
    <location>
        <begin position="1437"/>
        <end position="1491"/>
    </location>
</feature>
<dbReference type="Proteomes" id="UP000186817">
    <property type="component" value="Unassembled WGS sequence"/>
</dbReference>
<name>A0A1Q9CRK8_SYMMI</name>
<dbReference type="InterPro" id="IPR036770">
    <property type="entry name" value="Ankyrin_rpt-contain_sf"/>
</dbReference>
<dbReference type="PANTHER" id="PTHR48125:SF12">
    <property type="entry name" value="AT HOOK TRANSCRIPTION FACTOR FAMILY-RELATED"/>
    <property type="match status" value="1"/>
</dbReference>
<keyword evidence="1" id="KW-0040">ANK repeat</keyword>
<feature type="region of interest" description="Disordered" evidence="3">
    <location>
        <begin position="1337"/>
        <end position="1362"/>
    </location>
</feature>
<evidence type="ECO:0000256" key="2">
    <source>
        <dbReference type="PROSITE-ProRule" id="PRU00047"/>
    </source>
</evidence>
<dbReference type="InterPro" id="IPR002110">
    <property type="entry name" value="Ankyrin_rpt"/>
</dbReference>
<feature type="compositionally biased region" description="Basic and acidic residues" evidence="3">
    <location>
        <begin position="1002"/>
        <end position="1019"/>
    </location>
</feature>
<dbReference type="InterPro" id="IPR013103">
    <property type="entry name" value="RVT_2"/>
</dbReference>
<dbReference type="SMART" id="SM00248">
    <property type="entry name" value="ANK"/>
    <property type="match status" value="3"/>
</dbReference>
<dbReference type="Pfam" id="PF07727">
    <property type="entry name" value="RVT_2"/>
    <property type="match status" value="1"/>
</dbReference>
<feature type="region of interest" description="Disordered" evidence="3">
    <location>
        <begin position="1047"/>
        <end position="1078"/>
    </location>
</feature>
<feature type="region of interest" description="Disordered" evidence="3">
    <location>
        <begin position="971"/>
        <end position="1023"/>
    </location>
</feature>
<dbReference type="Pfam" id="PF00098">
    <property type="entry name" value="zf-CCHC"/>
    <property type="match status" value="1"/>
</dbReference>
<feature type="transmembrane region" description="Helical" evidence="4">
    <location>
        <begin position="3516"/>
        <end position="3537"/>
    </location>
</feature>
<keyword evidence="2" id="KW-0479">Metal-binding</keyword>
<evidence type="ECO:0000256" key="4">
    <source>
        <dbReference type="SAM" id="Phobius"/>
    </source>
</evidence>
<keyword evidence="8" id="KW-1185">Reference proteome</keyword>
<reference evidence="7 8" key="1">
    <citation type="submission" date="2016-02" db="EMBL/GenBank/DDBJ databases">
        <title>Genome analysis of coral dinoflagellate symbionts highlights evolutionary adaptations to a symbiotic lifestyle.</title>
        <authorList>
            <person name="Aranda M."/>
            <person name="Li Y."/>
            <person name="Liew Y.J."/>
            <person name="Baumgarten S."/>
            <person name="Simakov O."/>
            <person name="Wilson M."/>
            <person name="Piel J."/>
            <person name="Ashoor H."/>
            <person name="Bougouffa S."/>
            <person name="Bajic V.B."/>
            <person name="Ryu T."/>
            <person name="Ravasi T."/>
            <person name="Bayer T."/>
            <person name="Micklem G."/>
            <person name="Kim H."/>
            <person name="Bhak J."/>
            <person name="Lajeunesse T.C."/>
            <person name="Voolstra C.R."/>
        </authorList>
    </citation>
    <scope>NUCLEOTIDE SEQUENCE [LARGE SCALE GENOMIC DNA]</scope>
    <source>
        <strain evidence="7 8">CCMP2467</strain>
    </source>
</reference>
<comment type="caution">
    <text evidence="7">The sequence shown here is derived from an EMBL/GenBank/DDBJ whole genome shotgun (WGS) entry which is preliminary data.</text>
</comment>
<feature type="transmembrane region" description="Helical" evidence="4">
    <location>
        <begin position="3579"/>
        <end position="3601"/>
    </location>
</feature>
<feature type="compositionally biased region" description="Basic residues" evidence="3">
    <location>
        <begin position="974"/>
        <end position="994"/>
    </location>
</feature>
<dbReference type="PANTHER" id="PTHR48125">
    <property type="entry name" value="LP07818P1"/>
    <property type="match status" value="1"/>
</dbReference>
<keyword evidence="4" id="KW-1133">Transmembrane helix</keyword>
<dbReference type="PROSITE" id="PS50994">
    <property type="entry name" value="INTEGRASE"/>
    <property type="match status" value="1"/>
</dbReference>
<accession>A0A1Q9CRK8</accession>
<keyword evidence="4" id="KW-0472">Membrane</keyword>
<dbReference type="InterPro" id="IPR036397">
    <property type="entry name" value="RNaseH_sf"/>
</dbReference>
<dbReference type="GO" id="GO:0008270">
    <property type="term" value="F:zinc ion binding"/>
    <property type="evidence" value="ECO:0007669"/>
    <property type="project" value="UniProtKB-KW"/>
</dbReference>
<dbReference type="Gene3D" id="1.25.40.20">
    <property type="entry name" value="Ankyrin repeat-containing domain"/>
    <property type="match status" value="1"/>
</dbReference>
<feature type="compositionally biased region" description="Low complexity" evidence="3">
    <location>
        <begin position="2486"/>
        <end position="2502"/>
    </location>
</feature>
<evidence type="ECO:0000313" key="7">
    <source>
        <dbReference type="EMBL" id="OLP85550.1"/>
    </source>
</evidence>
<protein>
    <submittedName>
        <fullName evidence="7">Copia protein</fullName>
    </submittedName>
</protein>
<feature type="domain" description="Integrase catalytic" evidence="6">
    <location>
        <begin position="2121"/>
        <end position="2292"/>
    </location>
</feature>
<dbReference type="InterPro" id="IPR036875">
    <property type="entry name" value="Znf_CCHC_sf"/>
</dbReference>
<feature type="region of interest" description="Disordered" evidence="3">
    <location>
        <begin position="3740"/>
        <end position="3759"/>
    </location>
</feature>
<feature type="transmembrane region" description="Helical" evidence="4">
    <location>
        <begin position="3458"/>
        <end position="3480"/>
    </location>
</feature>
<dbReference type="OrthoDB" id="447875at2759"/>
<organism evidence="7 8">
    <name type="scientific">Symbiodinium microadriaticum</name>
    <name type="common">Dinoflagellate</name>
    <name type="synonym">Zooxanthella microadriatica</name>
    <dbReference type="NCBI Taxonomy" id="2951"/>
    <lineage>
        <taxon>Eukaryota</taxon>
        <taxon>Sar</taxon>
        <taxon>Alveolata</taxon>
        <taxon>Dinophyceae</taxon>
        <taxon>Suessiales</taxon>
        <taxon>Symbiodiniaceae</taxon>
        <taxon>Symbiodinium</taxon>
    </lineage>
</organism>
<feature type="compositionally biased region" description="Low complexity" evidence="3">
    <location>
        <begin position="1056"/>
        <end position="1074"/>
    </location>
</feature>
<feature type="compositionally biased region" description="Low complexity" evidence="3">
    <location>
        <begin position="2455"/>
        <end position="2467"/>
    </location>
</feature>
<dbReference type="Pfam" id="PF00023">
    <property type="entry name" value="Ank"/>
    <property type="match status" value="1"/>
</dbReference>
<keyword evidence="2" id="KW-0863">Zinc-finger</keyword>
<feature type="region of interest" description="Disordered" evidence="3">
    <location>
        <begin position="665"/>
        <end position="696"/>
    </location>
</feature>
<feature type="repeat" description="ANK" evidence="1">
    <location>
        <begin position="88"/>
        <end position="116"/>
    </location>
</feature>
<feature type="compositionally biased region" description="Low complexity" evidence="3">
    <location>
        <begin position="682"/>
        <end position="692"/>
    </location>
</feature>
<dbReference type="PROSITE" id="PS50297">
    <property type="entry name" value="ANK_REP_REGION"/>
    <property type="match status" value="1"/>
</dbReference>
<gene>
    <name evidence="7" type="primary">GIP</name>
    <name evidence="7" type="ORF">AK812_SmicGene33447</name>
</gene>
<dbReference type="SUPFAM" id="SSF57756">
    <property type="entry name" value="Retrovirus zinc finger-like domains"/>
    <property type="match status" value="1"/>
</dbReference>
<feature type="compositionally biased region" description="Basic and acidic residues" evidence="3">
    <location>
        <begin position="2606"/>
        <end position="2616"/>
    </location>
</feature>
<dbReference type="InterPro" id="IPR001878">
    <property type="entry name" value="Znf_CCHC"/>
</dbReference>
<evidence type="ECO:0000313" key="8">
    <source>
        <dbReference type="Proteomes" id="UP000186817"/>
    </source>
</evidence>
<dbReference type="SUPFAM" id="SSF48403">
    <property type="entry name" value="Ankyrin repeat"/>
    <property type="match status" value="1"/>
</dbReference>
<dbReference type="Gene3D" id="3.30.420.10">
    <property type="entry name" value="Ribonuclease H-like superfamily/Ribonuclease H"/>
    <property type="match status" value="1"/>
</dbReference>
<keyword evidence="4" id="KW-0812">Transmembrane</keyword>
<evidence type="ECO:0000259" key="6">
    <source>
        <dbReference type="PROSITE" id="PS50994"/>
    </source>
</evidence>
<dbReference type="InterPro" id="IPR001584">
    <property type="entry name" value="Integrase_cat-core"/>
</dbReference>
<dbReference type="PROSITE" id="PS50158">
    <property type="entry name" value="ZF_CCHC"/>
    <property type="match status" value="1"/>
</dbReference>
<feature type="domain" description="CCHC-type" evidence="5">
    <location>
        <begin position="1035"/>
        <end position="1050"/>
    </location>
</feature>
<evidence type="ECO:0000256" key="3">
    <source>
        <dbReference type="SAM" id="MobiDB-lite"/>
    </source>
</evidence>
<feature type="region of interest" description="Disordered" evidence="3">
    <location>
        <begin position="2453"/>
        <end position="2640"/>
    </location>
</feature>
<sequence length="3759" mass="420035">MSNGCLLSDAPETVDLRHEFNIARPETAAIAFFKWNNRDCTGSSFHVNVLNNDKEEVLKQLDAGVDIDAIYRYETVWQGNQQFCTGKAIHLAASRGHLSMVELLLQRRADLHSVVTRDGETNYEVIHAAVFKEGRGGCKEMIDALCARRADVESRNANHWTCLHVAYQSGNMATIWAVQCARARKCGFDDAALEGLDFVRARQLVQDALGAEAVDEDGVEVEPDPSDEGGLLSDLESAIRANSRFEELQDPQPGVEELTPLELGIREAKMNTKDLADAAPATVRSLQAFASGAPECIPLFLNRLSDGSLLRMADQLSHTDIARLVRRYPESAAMLLDMATVKARATDPEWHPLPQRVHFRESWDGVQSTVLCEMDKHWVFNETGLEFPKWHWKILPRERVRSFTYSEIGPHLDANIRVCHVPNIISPNVFAALISSVRLGDAGLCLYESSTLRAAVSYTFDHGAMWFEMIQCLISVWGLSLLVLQTCFNHERVVGLGASSLYYRMDEGVFDPSLTATNHRDGVVADWMIAKGFVDLCLEVAEVFGRIRTGELRGYFNIGNAWDLLRSIIPIALLAFHSERWLHLLVVLIYWMRLLESVILSEWIGCALLPLQKLLCKSDLLASFLVNFSPACAEETFGTYGRAPPGDDADLDDDYRTFPDLAGNASAYDDSQEQPGSGSGSGRHASSSRSQGWKGFGKGWDVPKIDPAPEWDGQHPETHFRTYWRNLKLWLIEAELRLPPAMIGKRIMDRMPIGSRLASLLSHLTVEEITKDTGYKTILGIIEEAHDYLKEQRLEDAFEEALFRGRRDRGQLLTTYMNNKRIAFSELSRLGMDFFKDEAGRHLIGHLVLKHGHFTEDQKQRLKVVTNGSIDIKVLEPAIRKIFGDRLVEEAPPGHGRRHYFEEDQEENGDDQEQYALGAEVPDDYLDDLVAYDDVQGEMQMVFPEELPEVLDEMDALDLVHDHLGSTFYEMNRNKGKGKGKGKGAGKYQWHRKALQQSRTSRGFDKPWLRDGRDGRDQQPFRTKMSLADIQKKTRCHNCKQVGHWSRDCPLRKKPTSPTSTSSAGSPPSRTSMSGFSAGFLVTPPAEESSDGTVFHVTQEPEASSNYMVALCPPSSDVRVNFLSYVFLAHESMDGLALVDTAAQHGLCGQDTLDKHNSLLKRKFGLQVQWSNESGGAVRGVCGKEQQTRVAYVPIGLAGCCGLLKVQVVPGEVPFLLPAHMLTELKAVIDMQQFVIVYNDLCVYQSMVRMNTGHVAVNITEQTWPSTLSVCFMPNAASARSHRRWRRLVLRLLYFAASELWRDLLQCTLHPQDRQARRLAAQRRRLEDRARELRLQEQAIRAERPSSSTDGPAGGGRLTSAAPVLRPRAQVVGKGSILKPILEITGMCRHGHQTSGANKTWAYTTCRDCGETIYMPKLPKEDLRMWNEVLVYQAKDYNEPTSDKKKKGRGTTDPPLQPSPSTPMPRLGTSRTSPTPSRLEQEPPVPTTMGNGMVFPRGYLTQEEIFAAQDALLPESEDSPDEEMIESLFCCICKTTSPDLTADPINLDLKVWRCSRCKLLREDWRARGPSQVLATARVDYRRACSRDFGLGWERSRARDPLHWSCPVPDSAGIAEMDALVQAPRTRSMPPLGLELPAVTVQGWVGSVRRLLQEMAVPLETIPLNNNATYVYQGPGPSFPAVSPVVSLAMFGPRHVFSRCERVWEPILVGVAPNEEIHLEVPGNFVVFQEFLPDFVDYVNDAGQSLQQIYVNLKGEEKEMLLNHLDRDLDEVTRTFWEVHSEPEADDLAVLFGGLDLAKDAKKRGWQVSVNADLLEGIDLTVSNNRAEVSKKLKEGRPRILVTCPPSASLRPEERLADTRGPPDPLRQRVRFIKEHVTNSLLQFAVEEAVQQVERGGEVVFEQPSASTAWTSPVVQPLLGRREVQLWSSQLVGFELQARERGKSEKMTWAFTAETADVGQVRGLRPGALRNLLGDVNIRNYLGQAKLNQKFPPEAFFNEWFRKAKAEGSFYEKFDHRPVLVQWRPTAVCDYIVAVTFYMDGLAEDFAASGERAGQTLRPGISHQDWSRLMKCHVNLGHPSAKEFARLLKAAGSKPEVVKFVLEGGLECPGCADRRRPPSRLPSATPRVYDFNIVAGCDVLFLRGVTEQNEVPVINITCFGTLFSQFGIIDEGTSRRSAGLVWRAFLRLWLRCFGCPAYLVMDQGNEFLGKDFQVELERKGIQPIVIDREAPFQNGVTERRGALLKEIYYKSRATMQPRTAEEVEMLVFECSWALQTMSNRSGYSPAQRVFGRNPQLQLDLTGDGGTYDLAPTVDEAMERSAEMRRAARQALVDFDAKLHVSRAANARPRQALTGPDHQFTEGEPVQVYRKDKAGHYNLVGPCVVVVQQGSTVWVSRRGELWRCHQGQVFKMTNIDKQGLETIPKALLRAKERLRFDSEKLGYVDVRVEGLPVETLEPSSSSAAAPPRSENSRAEPEVVEPSPLKIYSPSLNSPTEEPESLPLEPVRRGVEEPVLEEQTSGDREVPPQLPQGRPEALGPKPPPQVPQPAVLRSPPPKSTTEQSKKTLEAPPPSKSTAEQSKKTPEAPPPSKSSATARGARSKSVPPGPRDEARAEPQVRPEPSGTSSDAKRAKDESGTVRRQLRTWTRVDTYAKRFRTSNRDGPSWNSVVRRVTKNLENDAVLEDITVQDKTNKFLYRELPQGVVAIETVLHYDPDANTNDFVDDLFEVCPVTNFVGTTLDAATQDTAAPTKKVTWMDGVAQMEKRLLETKYDQLSYLKKDTRITSRSRVFGWWCADWANEFGNKALNPVVANSRDLAVFKTLADHDAVYVAEEVYGRYVYLTKKSGKELNERNFSAEERRLFDQAKRAEIQVLLDSEAIELVMEPKEVEALKVQFASRFIPSRFVLTRKQMELGESWKAKARWILLGHHDPDALEVERFAPTPATTTVMLFLQLIASQRYRLTIMDVSSAFGQSIQEDRAQGPLFAYLPPTGIPGVPAHAIIRIKTAVYGLVNAPAAWRKRVRSLLVDLGYKECSFDPCLYVLVYTKTECDEQAEPQGAAGYVLLDVEDFAQGGNRRHQEMMERLRTQLRFGKWREVFQSSGDYIGRTIYQGANFEIRVTMRRYIEEKLSPLSLPRARLAQRESELSAQETTLLRGIGGALLWVGREGRPDVGAACAMAMSWPKTGPTIDHICQANKVVAELKATPEVCVRILPIPLADGMWMAACDAALANAEENKSQGGFLVMFAEKKIMNEEIAKISVNSWKSHRLKRVVKASMGAEALAMDDALAELEWVRAMYTEAVKYDYCLHDLDRYGSQESVITIRLPESDDQSIIVTDARALFDHLQRQSGSSAGQDRRAQVDAAVIAASLRSLACKTYWVPGDWMLADPLTKKLGNSTLLRAILNESRYALTMDGMKALMKEMGIHSKILEAPATTSTKECCDRGPYLSRALEPLKQMGLLPALAFTVVCFGALTHAMYTVQVTADHLWPTTVFRTFATLITQGLPEHEPEDGLELLVLYGGVLFFSIFVLNIFIGVIDEEYKNEKELSHLRFLGLRASSCLTYLLRVRVIPCGLLGAKAAFGAAFAAMIAALTLQASSILLERRLMGSYQLLAFQACQLIIFLAPFQCEDGPWTDRFAASGKVFKGYRSLDARNQVRRQASSILLERRLMGSYQLLAFQACQLIIFLAPFQCLGQGWSGAEMSQLLAAMQEATQELKAAKELLTPGGGSLRLERSAEPLPSLLMSKGPPVASKPSQACT</sequence>
<dbReference type="SUPFAM" id="SSF53098">
    <property type="entry name" value="Ribonuclease H-like"/>
    <property type="match status" value="1"/>
</dbReference>
<dbReference type="GO" id="GO:0003676">
    <property type="term" value="F:nucleic acid binding"/>
    <property type="evidence" value="ECO:0007669"/>
    <property type="project" value="InterPro"/>
</dbReference>
<dbReference type="EMBL" id="LSRX01000970">
    <property type="protein sequence ID" value="OLP85550.1"/>
    <property type="molecule type" value="Genomic_DNA"/>
</dbReference>
<proteinExistence type="predicted"/>
<dbReference type="GO" id="GO:0015074">
    <property type="term" value="P:DNA integration"/>
    <property type="evidence" value="ECO:0007669"/>
    <property type="project" value="InterPro"/>
</dbReference>
<dbReference type="PROSITE" id="PS50088">
    <property type="entry name" value="ANK_REPEAT"/>
    <property type="match status" value="1"/>
</dbReference>